<dbReference type="PANTHER" id="PTHR43727">
    <property type="entry name" value="DIAMINOPIMELATE DECARBOXYLASE"/>
    <property type="match status" value="1"/>
</dbReference>
<dbReference type="CDD" id="cd06836">
    <property type="entry name" value="PLPDE_III_ODC_DapDC_like_1"/>
    <property type="match status" value="1"/>
</dbReference>
<organism evidence="5 6">
    <name type="scientific">Dictyostelium firmibasis</name>
    <dbReference type="NCBI Taxonomy" id="79012"/>
    <lineage>
        <taxon>Eukaryota</taxon>
        <taxon>Amoebozoa</taxon>
        <taxon>Evosea</taxon>
        <taxon>Eumycetozoa</taxon>
        <taxon>Dictyostelia</taxon>
        <taxon>Dictyosteliales</taxon>
        <taxon>Dictyosteliaceae</taxon>
        <taxon>Dictyostelium</taxon>
    </lineage>
</organism>
<sequence>MAVDPYSGSIDCRDWKKSAIKKAIENGIFKENEYVMLYNLDEFRALAKESCENLKGLQTMAVKCNPVMSLMKEAIKAGLGAEVASYGELKIAELAGFEPSKIIFDSPIKTKKELEYALNLGCVINIDNFEELETIESIVSKFSKEKYDSLSLGIRVNPQVGAGKLTDLSTGVPTSKFGIGIEHKDKIIDAYVRNKFLKGVHIHVGSQGFEISNISESAVKVMALVKEINARDNTKSQIKFFNMGGGLSVNFESEETSPTFTQYADHMKQLLPELFNGEFLLITEFGRSYWAKCGVVVSSVEYTKSSGDREIAICHAGANMYIRTVYQFPLWKIRVSIFDSKGQLKTGDEKITDIAGPCCFAADVLVKERLLPPIKKEDFVMAHDSGAYMLSSYSHYNLRLAPPIFSYDTTNNTIELIKKGETIEDKINFFS</sequence>
<name>A0AAN7U3B2_9MYCE</name>
<dbReference type="Proteomes" id="UP001344447">
    <property type="component" value="Unassembled WGS sequence"/>
</dbReference>
<dbReference type="SUPFAM" id="SSF50621">
    <property type="entry name" value="Alanine racemase C-terminal domain-like"/>
    <property type="match status" value="1"/>
</dbReference>
<dbReference type="FunFam" id="2.40.37.10:FF:000023">
    <property type="entry name" value="Diaminopimelate decarboxylase"/>
    <property type="match status" value="1"/>
</dbReference>
<dbReference type="PRINTS" id="PR01179">
    <property type="entry name" value="ODADCRBXLASE"/>
</dbReference>
<dbReference type="InterPro" id="IPR022644">
    <property type="entry name" value="De-COase2_N"/>
</dbReference>
<dbReference type="SUPFAM" id="SSF51419">
    <property type="entry name" value="PLP-binding barrel"/>
    <property type="match status" value="1"/>
</dbReference>
<dbReference type="AlphaFoldDB" id="A0AAN7U3B2"/>
<feature type="domain" description="Orn/DAP/Arg decarboxylase 2 N-terminal" evidence="4">
    <location>
        <begin position="59"/>
        <end position="290"/>
    </location>
</feature>
<dbReference type="EMBL" id="JAVFKY010000004">
    <property type="protein sequence ID" value="KAK5577710.1"/>
    <property type="molecule type" value="Genomic_DNA"/>
</dbReference>
<dbReference type="GO" id="GO:0006596">
    <property type="term" value="P:polyamine biosynthetic process"/>
    <property type="evidence" value="ECO:0007669"/>
    <property type="project" value="InterPro"/>
</dbReference>
<evidence type="ECO:0000256" key="1">
    <source>
        <dbReference type="ARBA" id="ARBA00001933"/>
    </source>
</evidence>
<dbReference type="FunFam" id="3.20.20.10:FF:000008">
    <property type="entry name" value="Ornithine decarboxylase"/>
    <property type="match status" value="1"/>
</dbReference>
<dbReference type="InterPro" id="IPR029066">
    <property type="entry name" value="PLP-binding_barrel"/>
</dbReference>
<gene>
    <name evidence="5" type="ORF">RB653_002655</name>
</gene>
<evidence type="ECO:0000256" key="3">
    <source>
        <dbReference type="PIRSR" id="PIRSR600183-50"/>
    </source>
</evidence>
<dbReference type="Pfam" id="PF02784">
    <property type="entry name" value="Orn_Arg_deC_N"/>
    <property type="match status" value="1"/>
</dbReference>
<evidence type="ECO:0000259" key="4">
    <source>
        <dbReference type="Pfam" id="PF02784"/>
    </source>
</evidence>
<comment type="cofactor">
    <cofactor evidence="1 3">
        <name>pyridoxal 5'-phosphate</name>
        <dbReference type="ChEBI" id="CHEBI:597326"/>
    </cofactor>
</comment>
<dbReference type="GO" id="GO:0009089">
    <property type="term" value="P:lysine biosynthetic process via diaminopimelate"/>
    <property type="evidence" value="ECO:0007669"/>
    <property type="project" value="TreeGrafter"/>
</dbReference>
<evidence type="ECO:0000256" key="2">
    <source>
        <dbReference type="ARBA" id="ARBA00022898"/>
    </source>
</evidence>
<dbReference type="InterPro" id="IPR002433">
    <property type="entry name" value="Orn_de-COase"/>
</dbReference>
<keyword evidence="6" id="KW-1185">Reference proteome</keyword>
<dbReference type="Gene3D" id="2.40.37.10">
    <property type="entry name" value="Lyase, Ornithine Decarboxylase, Chain A, domain 1"/>
    <property type="match status" value="1"/>
</dbReference>
<reference evidence="5 6" key="1">
    <citation type="submission" date="2023-11" db="EMBL/GenBank/DDBJ databases">
        <title>Dfirmibasis_genome.</title>
        <authorList>
            <person name="Edelbroek B."/>
            <person name="Kjellin J."/>
            <person name="Jerlstrom-Hultqvist J."/>
            <person name="Soderbom F."/>
        </authorList>
    </citation>
    <scope>NUCLEOTIDE SEQUENCE [LARGE SCALE GENOMIC DNA]</scope>
    <source>
        <strain evidence="5 6">TNS-C-14</strain>
    </source>
</reference>
<dbReference type="InterPro" id="IPR000183">
    <property type="entry name" value="Orn/DAP/Arg_de-COase"/>
</dbReference>
<dbReference type="Gene3D" id="3.20.20.10">
    <property type="entry name" value="Alanine racemase"/>
    <property type="match status" value="1"/>
</dbReference>
<evidence type="ECO:0000313" key="6">
    <source>
        <dbReference type="Proteomes" id="UP001344447"/>
    </source>
</evidence>
<feature type="active site" description="Proton donor" evidence="3">
    <location>
        <position position="359"/>
    </location>
</feature>
<feature type="modified residue" description="N6-(pyridoxal phosphate)lysine" evidence="3">
    <location>
        <position position="63"/>
    </location>
</feature>
<dbReference type="InterPro" id="IPR009006">
    <property type="entry name" value="Ala_racemase/Decarboxylase_C"/>
</dbReference>
<dbReference type="PANTHER" id="PTHR43727:SF3">
    <property type="entry name" value="GROUP IV DECARBOXYLASE"/>
    <property type="match status" value="1"/>
</dbReference>
<proteinExistence type="predicted"/>
<keyword evidence="2 3" id="KW-0663">Pyridoxal phosphate</keyword>
<dbReference type="PRINTS" id="PR01182">
    <property type="entry name" value="ORNDCRBXLASE"/>
</dbReference>
<evidence type="ECO:0000313" key="5">
    <source>
        <dbReference type="EMBL" id="KAK5577710.1"/>
    </source>
</evidence>
<protein>
    <recommendedName>
        <fullName evidence="4">Orn/DAP/Arg decarboxylase 2 N-terminal domain-containing protein</fullName>
    </recommendedName>
</protein>
<comment type="caution">
    <text evidence="5">The sequence shown here is derived from an EMBL/GenBank/DDBJ whole genome shotgun (WGS) entry which is preliminary data.</text>
</comment>
<accession>A0AAN7U3B2</accession>
<dbReference type="GO" id="GO:0008836">
    <property type="term" value="F:diaminopimelate decarboxylase activity"/>
    <property type="evidence" value="ECO:0007669"/>
    <property type="project" value="TreeGrafter"/>
</dbReference>